<keyword evidence="2" id="KW-0472">Membrane</keyword>
<keyword evidence="4" id="KW-1185">Reference proteome</keyword>
<dbReference type="EMBL" id="ML993651">
    <property type="protein sequence ID" value="KAF2158720.1"/>
    <property type="molecule type" value="Genomic_DNA"/>
</dbReference>
<feature type="region of interest" description="Disordered" evidence="1">
    <location>
        <begin position="33"/>
        <end position="52"/>
    </location>
</feature>
<dbReference type="PANTHER" id="PTHR35041">
    <property type="entry name" value="MEDIATOR OF RNA POLYMERASE II TRANSCRIPTION SUBUNIT 1"/>
    <property type="match status" value="1"/>
</dbReference>
<evidence type="ECO:0000313" key="3">
    <source>
        <dbReference type="EMBL" id="KAF2158720.1"/>
    </source>
</evidence>
<dbReference type="PANTHER" id="PTHR35041:SF6">
    <property type="entry name" value="FORMYLMETHIONINE DEFORMYLASE-LIKE PROTEIN-RELATED"/>
    <property type="match status" value="1"/>
</dbReference>
<protein>
    <submittedName>
        <fullName evidence="3">Uncharacterized protein</fullName>
    </submittedName>
</protein>
<evidence type="ECO:0000256" key="1">
    <source>
        <dbReference type="SAM" id="MobiDB-lite"/>
    </source>
</evidence>
<feature type="transmembrane region" description="Helical" evidence="2">
    <location>
        <begin position="563"/>
        <end position="585"/>
    </location>
</feature>
<feature type="transmembrane region" description="Helical" evidence="2">
    <location>
        <begin position="497"/>
        <end position="522"/>
    </location>
</feature>
<dbReference type="AlphaFoldDB" id="A0A6A6BXR3"/>
<dbReference type="OrthoDB" id="5322539at2759"/>
<dbReference type="GeneID" id="54568033"/>
<evidence type="ECO:0000313" key="4">
    <source>
        <dbReference type="Proteomes" id="UP000799537"/>
    </source>
</evidence>
<feature type="transmembrane region" description="Helical" evidence="2">
    <location>
        <begin position="303"/>
        <end position="320"/>
    </location>
</feature>
<reference evidence="3" key="1">
    <citation type="journal article" date="2020" name="Stud. Mycol.">
        <title>101 Dothideomycetes genomes: a test case for predicting lifestyles and emergence of pathogens.</title>
        <authorList>
            <person name="Haridas S."/>
            <person name="Albert R."/>
            <person name="Binder M."/>
            <person name="Bloem J."/>
            <person name="Labutti K."/>
            <person name="Salamov A."/>
            <person name="Andreopoulos B."/>
            <person name="Baker S."/>
            <person name="Barry K."/>
            <person name="Bills G."/>
            <person name="Bluhm B."/>
            <person name="Cannon C."/>
            <person name="Castanera R."/>
            <person name="Culley D."/>
            <person name="Daum C."/>
            <person name="Ezra D."/>
            <person name="Gonzalez J."/>
            <person name="Henrissat B."/>
            <person name="Kuo A."/>
            <person name="Liang C."/>
            <person name="Lipzen A."/>
            <person name="Lutzoni F."/>
            <person name="Magnuson J."/>
            <person name="Mondo S."/>
            <person name="Nolan M."/>
            <person name="Ohm R."/>
            <person name="Pangilinan J."/>
            <person name="Park H.-J."/>
            <person name="Ramirez L."/>
            <person name="Alfaro M."/>
            <person name="Sun H."/>
            <person name="Tritt A."/>
            <person name="Yoshinaga Y."/>
            <person name="Zwiers L.-H."/>
            <person name="Turgeon B."/>
            <person name="Goodwin S."/>
            <person name="Spatafora J."/>
            <person name="Crous P."/>
            <person name="Grigoriev I."/>
        </authorList>
    </citation>
    <scope>NUCLEOTIDE SEQUENCE</scope>
    <source>
        <strain evidence="3">ATCC 36951</strain>
    </source>
</reference>
<keyword evidence="2" id="KW-1133">Transmembrane helix</keyword>
<organism evidence="3 4">
    <name type="scientific">Zasmidium cellare ATCC 36951</name>
    <dbReference type="NCBI Taxonomy" id="1080233"/>
    <lineage>
        <taxon>Eukaryota</taxon>
        <taxon>Fungi</taxon>
        <taxon>Dikarya</taxon>
        <taxon>Ascomycota</taxon>
        <taxon>Pezizomycotina</taxon>
        <taxon>Dothideomycetes</taxon>
        <taxon>Dothideomycetidae</taxon>
        <taxon>Mycosphaerellales</taxon>
        <taxon>Mycosphaerellaceae</taxon>
        <taxon>Zasmidium</taxon>
    </lineage>
</organism>
<sequence length="996" mass="109847">MHRSSIINKAYATESIMPLVGHECLATDIANPLQTECPSPEPKQSASSSQIASLIMSRQRENQAIIIVPAEVAAPHTIPFLPVRPILASVHSPAVYSRLLLAAYIDGILPREVHVHPGVLLQSEFWTSARLPSMEVAMEVLGLLQLDTVQAEERLVLHALKRLQLMMKFWQMERDGSNAKPEDMIAATGMVLASELVHALVNRKSFKLGESRWLTIMQDIQSGGSDALLAIAVGLPQILELADWFCTTELDSRRAHTPLPLLLAMYDRFRSWLSAYYAASAHEPHKESGVLHFASLLSFNFHSLYWICQILLTSAVMRIADTRMDRSPDDTEAAGIAEMSKGFATQYADQLFESLEYVLGATSGNISRAAAVRFPLHVLQLWYKQSDQYEKSAECVELEKSIRLSSPVLSVYIIMKRSPETDQPDRLEPKAGLDVSSRLINDSGTDSSHKTRLRSWNAPVSILTAVLVGLLIALAHHFTNEYLDGKAVDDVYISQSWITRIGTGLAFVAKLAFTVAVEIAFVQHQWQSFHRQTFRIDEVDTLTGALGNIFGLLQSTVWFRHPLLAFLVLIAWTIPIAAIVTPGALSVSPSAQVRVADASVPQPNFNTSWYAERQAGGSSAVPGVSNSYSISAAADLYKLGFTAAAASEPVSLSFSQPNQTYHLDFYGPAVKCAAANDSVIYNTTMSLGTNPYSGYTWRYASWVSDAYAAYQVAPSGNYYNLSTSERSRSPATVDYANTDAARIYVMTNTGNWNVTRRKHANGDPDASNIYTNPEIVQVNVTECLLYNASYGVDFEFQYPNQTRQITVKEWFHPVAAVGSKADELENIAYAGMMKVFGTLLVGTISYNHYSITSTLSTSWNIITIMDEYSEKVESGLEQLFQNYTLSLLSNDLFIKNASTGAEQVPVTTTTYPITYKYDRIDLLLPYGLSLLFALLSSAIGLRAFRINNASYKNVFSTFLRATNDQELRAAISIGDNGADPLGKDIAKLKITMGDGS</sequence>
<keyword evidence="2" id="KW-0812">Transmembrane</keyword>
<dbReference type="RefSeq" id="XP_033659609.1">
    <property type="nucleotide sequence ID" value="XM_033814761.1"/>
</dbReference>
<dbReference type="Proteomes" id="UP000799537">
    <property type="component" value="Unassembled WGS sequence"/>
</dbReference>
<feature type="transmembrane region" description="Helical" evidence="2">
    <location>
        <begin position="456"/>
        <end position="477"/>
    </location>
</feature>
<accession>A0A6A6BXR3</accession>
<name>A0A6A6BXR3_ZASCE</name>
<gene>
    <name evidence="3" type="ORF">M409DRAFT_61436</name>
</gene>
<evidence type="ECO:0000256" key="2">
    <source>
        <dbReference type="SAM" id="Phobius"/>
    </source>
</evidence>
<feature type="transmembrane region" description="Helical" evidence="2">
    <location>
        <begin position="923"/>
        <end position="944"/>
    </location>
</feature>
<proteinExistence type="predicted"/>